<reference evidence="4 5" key="1">
    <citation type="submission" date="2020-08" db="EMBL/GenBank/DDBJ databases">
        <title>Cohnella phylogeny.</title>
        <authorList>
            <person name="Dunlap C."/>
        </authorList>
    </citation>
    <scope>NUCLEOTIDE SEQUENCE [LARGE SCALE GENOMIC DNA]</scope>
    <source>
        <strain evidence="4 5">DSM 103658</strain>
    </source>
</reference>
<dbReference type="Proteomes" id="UP000574133">
    <property type="component" value="Unassembled WGS sequence"/>
</dbReference>
<dbReference type="RefSeq" id="WP_185180685.1">
    <property type="nucleotide sequence ID" value="NZ_CBCSEP010000013.1"/>
</dbReference>
<protein>
    <submittedName>
        <fullName evidence="4">DNA-protecting protein DprA</fullName>
    </submittedName>
</protein>
<dbReference type="Gene3D" id="3.40.50.450">
    <property type="match status" value="1"/>
</dbReference>
<sequence>MNEALNLTEAMIAMHETEGIGWKTIDRIVKGGGVEGAQQRREADWKEFGLYPKQAAKLTARLRPEAVEAARRRRERAGLEAVTALEPEYPHLLTKIADPPWVLYYIGSLELANRPTVAIVGTRMATSYGRRVAEDLAAECARGGLTIVSGLAKGIDTAAHIGALKGPGSTIAVLATPADTPYPYENRALYRDIAGRGLILSETPQGTPLHPGQFPLRNRIIAGLSLGTVVVEAAERSGAMITVDKAIEMNRDVFVVPGPITSPRSKGPLALLRTGAKPVMGLQDIVKEYPYIFRQGWQPSQAPFAAVDPMENLSPSEKKVYALLIEEPKTIDELTDAGALEIGELHASLLSLRVKRMVEQRPGSVYAII</sequence>
<keyword evidence="5" id="KW-1185">Reference proteome</keyword>
<dbReference type="EMBL" id="JACJVN010000081">
    <property type="protein sequence ID" value="MBB6679427.1"/>
    <property type="molecule type" value="Genomic_DNA"/>
</dbReference>
<dbReference type="Gene3D" id="1.10.10.10">
    <property type="entry name" value="Winged helix-like DNA-binding domain superfamily/Winged helix DNA-binding domain"/>
    <property type="match status" value="1"/>
</dbReference>
<evidence type="ECO:0000256" key="1">
    <source>
        <dbReference type="ARBA" id="ARBA00006525"/>
    </source>
</evidence>
<feature type="domain" description="DprA winged helix" evidence="3">
    <location>
        <begin position="308"/>
        <end position="363"/>
    </location>
</feature>
<comment type="caution">
    <text evidence="4">The sequence shown here is derived from an EMBL/GenBank/DDBJ whole genome shotgun (WGS) entry which is preliminary data.</text>
</comment>
<dbReference type="SUPFAM" id="SSF102405">
    <property type="entry name" value="MCP/YpsA-like"/>
    <property type="match status" value="1"/>
</dbReference>
<dbReference type="InterPro" id="IPR003488">
    <property type="entry name" value="DprA"/>
</dbReference>
<dbReference type="InterPro" id="IPR036388">
    <property type="entry name" value="WH-like_DNA-bd_sf"/>
</dbReference>
<feature type="domain" description="Smf/DprA SLOG" evidence="2">
    <location>
        <begin position="82"/>
        <end position="289"/>
    </location>
</feature>
<gene>
    <name evidence="4" type="primary">dprA</name>
    <name evidence="4" type="ORF">H4Q31_19255</name>
</gene>
<comment type="similarity">
    <text evidence="1">Belongs to the DprA/Smf family.</text>
</comment>
<accession>A0A841TKF7</accession>
<dbReference type="PANTHER" id="PTHR43022">
    <property type="entry name" value="PROTEIN SMF"/>
    <property type="match status" value="1"/>
</dbReference>
<organism evidence="4 5">
    <name type="scientific">Cohnella lubricantis</name>
    <dbReference type="NCBI Taxonomy" id="2163172"/>
    <lineage>
        <taxon>Bacteria</taxon>
        <taxon>Bacillati</taxon>
        <taxon>Bacillota</taxon>
        <taxon>Bacilli</taxon>
        <taxon>Bacillales</taxon>
        <taxon>Paenibacillaceae</taxon>
        <taxon>Cohnella</taxon>
    </lineage>
</organism>
<evidence type="ECO:0000313" key="4">
    <source>
        <dbReference type="EMBL" id="MBB6679427.1"/>
    </source>
</evidence>
<proteinExistence type="inferred from homology"/>
<dbReference type="InterPro" id="IPR057666">
    <property type="entry name" value="DrpA_SLOG"/>
</dbReference>
<dbReference type="InterPro" id="IPR041614">
    <property type="entry name" value="DprA_WH"/>
</dbReference>
<dbReference type="GO" id="GO:0009294">
    <property type="term" value="P:DNA-mediated transformation"/>
    <property type="evidence" value="ECO:0007669"/>
    <property type="project" value="InterPro"/>
</dbReference>
<dbReference type="Pfam" id="PF17782">
    <property type="entry name" value="WHD_DprA"/>
    <property type="match status" value="1"/>
</dbReference>
<name>A0A841TKF7_9BACL</name>
<dbReference type="NCBIfam" id="TIGR00732">
    <property type="entry name" value="dprA"/>
    <property type="match status" value="1"/>
</dbReference>
<evidence type="ECO:0000313" key="5">
    <source>
        <dbReference type="Proteomes" id="UP000574133"/>
    </source>
</evidence>
<dbReference type="AlphaFoldDB" id="A0A841TKF7"/>
<dbReference type="Pfam" id="PF02481">
    <property type="entry name" value="DNA_processg_A"/>
    <property type="match status" value="1"/>
</dbReference>
<evidence type="ECO:0000259" key="3">
    <source>
        <dbReference type="Pfam" id="PF17782"/>
    </source>
</evidence>
<dbReference type="PANTHER" id="PTHR43022:SF1">
    <property type="entry name" value="PROTEIN SMF"/>
    <property type="match status" value="1"/>
</dbReference>
<evidence type="ECO:0000259" key="2">
    <source>
        <dbReference type="Pfam" id="PF02481"/>
    </source>
</evidence>